<dbReference type="OrthoDB" id="1707431at2"/>
<evidence type="ECO:0000313" key="2">
    <source>
        <dbReference type="Proteomes" id="UP000243547"/>
    </source>
</evidence>
<dbReference type="EMBL" id="FRAI01000005">
    <property type="protein sequence ID" value="SHJ59801.1"/>
    <property type="molecule type" value="Genomic_DNA"/>
</dbReference>
<keyword evidence="2" id="KW-1185">Reference proteome</keyword>
<gene>
    <name evidence="1" type="ORF">SAMN02745227_00166</name>
</gene>
<protein>
    <submittedName>
        <fullName evidence="1">Uncharacterized protein</fullName>
    </submittedName>
</protein>
<sequence>MKVVMKPIDMIVWFNQEGKPRPIKYRFESEDGHRVIKVDNVLTVNQERLAGNIMLIFKCQSIINGIEKIYELKYEIATCKWFLYKI</sequence>
<organism evidence="1 2">
    <name type="scientific">Anaerobranca californiensis DSM 14826</name>
    <dbReference type="NCBI Taxonomy" id="1120989"/>
    <lineage>
        <taxon>Bacteria</taxon>
        <taxon>Bacillati</taxon>
        <taxon>Bacillota</taxon>
        <taxon>Clostridia</taxon>
        <taxon>Eubacteriales</taxon>
        <taxon>Proteinivoracaceae</taxon>
        <taxon>Anaerobranca</taxon>
    </lineage>
</organism>
<dbReference type="AlphaFoldDB" id="A0A1M6KLL7"/>
<evidence type="ECO:0000313" key="1">
    <source>
        <dbReference type="EMBL" id="SHJ59801.1"/>
    </source>
</evidence>
<accession>A0A1M6KLL7</accession>
<proteinExistence type="predicted"/>
<reference evidence="2" key="1">
    <citation type="submission" date="2016-11" db="EMBL/GenBank/DDBJ databases">
        <authorList>
            <person name="Varghese N."/>
            <person name="Submissions S."/>
        </authorList>
    </citation>
    <scope>NUCLEOTIDE SEQUENCE [LARGE SCALE GENOMIC DNA]</scope>
    <source>
        <strain evidence="2">DSM 14826</strain>
    </source>
</reference>
<dbReference type="Proteomes" id="UP000243547">
    <property type="component" value="Unassembled WGS sequence"/>
</dbReference>
<dbReference type="RefSeq" id="WP_072905410.1">
    <property type="nucleotide sequence ID" value="NZ_FRAI01000005.1"/>
</dbReference>
<dbReference type="STRING" id="1120989.SAMN02745227_00166"/>
<name>A0A1M6KLL7_9FIRM</name>